<accession>A0A382TY66</accession>
<feature type="compositionally biased region" description="Low complexity" evidence="1">
    <location>
        <begin position="53"/>
        <end position="68"/>
    </location>
</feature>
<feature type="compositionally biased region" description="Basic and acidic residues" evidence="1">
    <location>
        <begin position="40"/>
        <end position="50"/>
    </location>
</feature>
<organism evidence="2">
    <name type="scientific">marine metagenome</name>
    <dbReference type="NCBI Taxonomy" id="408172"/>
    <lineage>
        <taxon>unclassified sequences</taxon>
        <taxon>metagenomes</taxon>
        <taxon>ecological metagenomes</taxon>
    </lineage>
</organism>
<name>A0A382TY66_9ZZZZ</name>
<proteinExistence type="predicted"/>
<dbReference type="EMBL" id="UINC01139842">
    <property type="protein sequence ID" value="SVD26637.1"/>
    <property type="molecule type" value="Genomic_DNA"/>
</dbReference>
<sequence length="68" mass="7724">MTILKTLARMAVHRFANDPELQAKVSKAVKEELIPRAKKGWEQAKPELKKAQSKAQKLATKLKNNLEK</sequence>
<protein>
    <submittedName>
        <fullName evidence="2">Uncharacterized protein</fullName>
    </submittedName>
</protein>
<evidence type="ECO:0000313" key="2">
    <source>
        <dbReference type="EMBL" id="SVD26637.1"/>
    </source>
</evidence>
<gene>
    <name evidence="2" type="ORF">METZ01_LOCUS379491</name>
</gene>
<evidence type="ECO:0000256" key="1">
    <source>
        <dbReference type="SAM" id="MobiDB-lite"/>
    </source>
</evidence>
<feature type="region of interest" description="Disordered" evidence="1">
    <location>
        <begin position="40"/>
        <end position="68"/>
    </location>
</feature>
<reference evidence="2" key="1">
    <citation type="submission" date="2018-05" db="EMBL/GenBank/DDBJ databases">
        <authorList>
            <person name="Lanie J.A."/>
            <person name="Ng W.-L."/>
            <person name="Kazmierczak K.M."/>
            <person name="Andrzejewski T.M."/>
            <person name="Davidsen T.M."/>
            <person name="Wayne K.J."/>
            <person name="Tettelin H."/>
            <person name="Glass J.I."/>
            <person name="Rusch D."/>
            <person name="Podicherti R."/>
            <person name="Tsui H.-C.T."/>
            <person name="Winkler M.E."/>
        </authorList>
    </citation>
    <scope>NUCLEOTIDE SEQUENCE</scope>
</reference>
<dbReference type="AlphaFoldDB" id="A0A382TY66"/>